<keyword evidence="6 7" id="KW-0472">Membrane</keyword>
<feature type="transmembrane region" description="Helical" evidence="7">
    <location>
        <begin position="284"/>
        <end position="301"/>
    </location>
</feature>
<name>A0A1I5FIT4_9FIRM</name>
<feature type="transmembrane region" description="Helical" evidence="7">
    <location>
        <begin position="53"/>
        <end position="73"/>
    </location>
</feature>
<evidence type="ECO:0000313" key="10">
    <source>
        <dbReference type="Proteomes" id="UP000586254"/>
    </source>
</evidence>
<dbReference type="InterPro" id="IPR036259">
    <property type="entry name" value="MFS_trans_sf"/>
</dbReference>
<dbReference type="AlphaFoldDB" id="A0A1I5FIT4"/>
<evidence type="ECO:0000256" key="1">
    <source>
        <dbReference type="ARBA" id="ARBA00004651"/>
    </source>
</evidence>
<feature type="transmembrane region" description="Helical" evidence="7">
    <location>
        <begin position="335"/>
        <end position="360"/>
    </location>
</feature>
<comment type="caution">
    <text evidence="9">The sequence shown here is derived from an EMBL/GenBank/DDBJ whole genome shotgun (WGS) entry which is preliminary data.</text>
</comment>
<evidence type="ECO:0000256" key="5">
    <source>
        <dbReference type="ARBA" id="ARBA00022989"/>
    </source>
</evidence>
<keyword evidence="2" id="KW-0813">Transport</keyword>
<evidence type="ECO:0000313" key="9">
    <source>
        <dbReference type="EMBL" id="NZA38984.1"/>
    </source>
</evidence>
<dbReference type="PROSITE" id="PS50850">
    <property type="entry name" value="MFS"/>
    <property type="match status" value="1"/>
</dbReference>
<protein>
    <submittedName>
        <fullName evidence="9">MFS transporter</fullName>
    </submittedName>
</protein>
<feature type="transmembrane region" description="Helical" evidence="7">
    <location>
        <begin position="169"/>
        <end position="189"/>
    </location>
</feature>
<dbReference type="PANTHER" id="PTHR43124:SF3">
    <property type="entry name" value="CHLORAMPHENICOL EFFLUX PUMP RV0191"/>
    <property type="match status" value="1"/>
</dbReference>
<gene>
    <name evidence="9" type="ORF">H0N91_12815</name>
</gene>
<dbReference type="PIRSF" id="PIRSF002808">
    <property type="entry name" value="Hexose_phosphate_transp"/>
    <property type="match status" value="1"/>
</dbReference>
<dbReference type="Gene3D" id="1.20.1250.20">
    <property type="entry name" value="MFS general substrate transporter like domains"/>
    <property type="match status" value="2"/>
</dbReference>
<dbReference type="PANTHER" id="PTHR43124">
    <property type="entry name" value="PURINE EFFLUX PUMP PBUE"/>
    <property type="match status" value="1"/>
</dbReference>
<dbReference type="EMBL" id="JACCKS010000015">
    <property type="protein sequence ID" value="NZA38984.1"/>
    <property type="molecule type" value="Genomic_DNA"/>
</dbReference>
<evidence type="ECO:0000256" key="6">
    <source>
        <dbReference type="ARBA" id="ARBA00023136"/>
    </source>
</evidence>
<dbReference type="GO" id="GO:0005886">
    <property type="term" value="C:plasma membrane"/>
    <property type="evidence" value="ECO:0007669"/>
    <property type="project" value="UniProtKB-SubCell"/>
</dbReference>
<evidence type="ECO:0000256" key="2">
    <source>
        <dbReference type="ARBA" id="ARBA00022448"/>
    </source>
</evidence>
<organism evidence="9 10">
    <name type="scientific">Eubacterium callanderi</name>
    <dbReference type="NCBI Taxonomy" id="53442"/>
    <lineage>
        <taxon>Bacteria</taxon>
        <taxon>Bacillati</taxon>
        <taxon>Bacillota</taxon>
        <taxon>Clostridia</taxon>
        <taxon>Eubacteriales</taxon>
        <taxon>Eubacteriaceae</taxon>
        <taxon>Eubacterium</taxon>
    </lineage>
</organism>
<keyword evidence="3" id="KW-1003">Cell membrane</keyword>
<feature type="transmembrane region" description="Helical" evidence="7">
    <location>
        <begin position="372"/>
        <end position="392"/>
    </location>
</feature>
<dbReference type="InterPro" id="IPR000849">
    <property type="entry name" value="Sugar_P_transporter"/>
</dbReference>
<dbReference type="SUPFAM" id="SSF103473">
    <property type="entry name" value="MFS general substrate transporter"/>
    <property type="match status" value="1"/>
</dbReference>
<dbReference type="InterPro" id="IPR011701">
    <property type="entry name" value="MFS"/>
</dbReference>
<dbReference type="InterPro" id="IPR050189">
    <property type="entry name" value="MFS_Efflux_Transporters"/>
</dbReference>
<dbReference type="GO" id="GO:0022857">
    <property type="term" value="F:transmembrane transporter activity"/>
    <property type="evidence" value="ECO:0007669"/>
    <property type="project" value="InterPro"/>
</dbReference>
<evidence type="ECO:0000256" key="3">
    <source>
        <dbReference type="ARBA" id="ARBA00022475"/>
    </source>
</evidence>
<accession>A0A1I5FIT4</accession>
<dbReference type="RefSeq" id="WP_038351064.1">
    <property type="nucleotide sequence ID" value="NZ_CAUFHM010000001.1"/>
</dbReference>
<feature type="transmembrane region" description="Helical" evidence="7">
    <location>
        <begin position="139"/>
        <end position="157"/>
    </location>
</feature>
<sequence>MEKAAKESSGFRWFMLFILLASFTVTFMTRFIWSPLIPTMSKEFGLSATEAGAYMSAFYTGYLITQIPGGMLADRFGVKFVMSISLLIGGVATFFLSMMTTYEMGFALRVATGLGAGCIMACCGKMISKYFKPNERSMAFGILLVGPTAGLLLSNYLGPVLLSSMGWQGAFRVIGIIAMIIAVLVFVLVKSEKVDKSQIAKVGFFSSLGDVLKNKGVVLVGLAGFGLMWVSLGTATWANAYMGSLGIESSVAGQVMMLYSAGGIIASVVSGLIVDKFHLDRRKFIMGCYLVLIVMTIVFGLQTSVGALMLTGFLFGFFSYTANPHLNAIVIDYSGAAFSATATGFTNVMFQLASLIGPLVFGFMSDSTGSFASVWIAMAAGPLLGILVLLAAKNARKAEE</sequence>
<feature type="transmembrane region" description="Helical" evidence="7">
    <location>
        <begin position="106"/>
        <end position="127"/>
    </location>
</feature>
<dbReference type="Pfam" id="PF07690">
    <property type="entry name" value="MFS_1"/>
    <property type="match status" value="1"/>
</dbReference>
<dbReference type="Proteomes" id="UP000586254">
    <property type="component" value="Unassembled WGS sequence"/>
</dbReference>
<reference evidence="9 10" key="1">
    <citation type="submission" date="2020-07" db="EMBL/GenBank/DDBJ databases">
        <title>Organ Donor 1.</title>
        <authorList>
            <person name="Marsh A.J."/>
            <person name="Azcarate-Peril M.A."/>
        </authorList>
    </citation>
    <scope>NUCLEOTIDE SEQUENCE [LARGE SCALE GENOMIC DNA]</scope>
    <source>
        <strain evidence="9 10">AMC0717</strain>
    </source>
</reference>
<feature type="transmembrane region" description="Helical" evidence="7">
    <location>
        <begin position="80"/>
        <end position="100"/>
    </location>
</feature>
<keyword evidence="5 7" id="KW-1133">Transmembrane helix</keyword>
<feature type="transmembrane region" description="Helical" evidence="7">
    <location>
        <begin position="217"/>
        <end position="239"/>
    </location>
</feature>
<evidence type="ECO:0000259" key="8">
    <source>
        <dbReference type="PROSITE" id="PS50850"/>
    </source>
</evidence>
<feature type="domain" description="Major facilitator superfamily (MFS) profile" evidence="8">
    <location>
        <begin position="14"/>
        <end position="397"/>
    </location>
</feature>
<proteinExistence type="predicted"/>
<keyword evidence="4 7" id="KW-0812">Transmembrane</keyword>
<comment type="subcellular location">
    <subcellularLocation>
        <location evidence="1">Cell membrane</location>
        <topology evidence="1">Multi-pass membrane protein</topology>
    </subcellularLocation>
</comment>
<feature type="transmembrane region" description="Helical" evidence="7">
    <location>
        <begin position="12"/>
        <end position="33"/>
    </location>
</feature>
<dbReference type="InterPro" id="IPR020846">
    <property type="entry name" value="MFS_dom"/>
</dbReference>
<feature type="transmembrane region" description="Helical" evidence="7">
    <location>
        <begin position="251"/>
        <end position="272"/>
    </location>
</feature>
<evidence type="ECO:0000256" key="7">
    <source>
        <dbReference type="SAM" id="Phobius"/>
    </source>
</evidence>
<evidence type="ECO:0000256" key="4">
    <source>
        <dbReference type="ARBA" id="ARBA00022692"/>
    </source>
</evidence>